<proteinExistence type="predicted"/>
<sequence length="485" mass="54075">MSDPRKELAAKYLPANRYANFGHSLNSIHVLGFRGIADLRVDFQFPITAISGLNGAGKSTVGQLCLGGYKKPGTVLDYKRFYIRDFFPASLADPNPFTADSSVIYEYNTSDPEAPQTLTIARTQREWGGYKRQPERTCYYIGFTIYIPKVEQRDLSVYRAAQLALGNQRPIPGEVRQRVGRILGQQYDGMHFQRITHGGREGELGIAARFGAQYSENNMGFGEGRTLYLVDLLENAPSPSLFIIEEPETSLHENAQFELGRYLLDVCNRRHHQVVLTTHSSTLLQTLPADARVMLSRDVQGVAAYPGLSAARARSILSGGHHRDMTVLVEDEFAKLLLTEMVRRCDRDLLRCVEIHAVGDKNAVRSGAKLLQRLGRTYIAVRDADVGPDHALGMYVFPGTQAPEHEVYANSAVRAALAAEFGIDVPHVLVQREINDHHKYSEALADEASTSVDYLRTLAVKRYLDDIGVAVFQPLVQHIHARLPQ</sequence>
<dbReference type="Gene3D" id="3.40.50.300">
    <property type="entry name" value="P-loop containing nucleotide triphosphate hydrolases"/>
    <property type="match status" value="2"/>
</dbReference>
<name>A0A839HGN1_9BURK</name>
<dbReference type="RefSeq" id="WP_182661834.1">
    <property type="nucleotide sequence ID" value="NZ_JACIVI010000001.1"/>
</dbReference>
<keyword evidence="3" id="KW-0547">Nucleotide-binding</keyword>
<dbReference type="Pfam" id="PF13304">
    <property type="entry name" value="AAA_21"/>
    <property type="match status" value="1"/>
</dbReference>
<protein>
    <submittedName>
        <fullName evidence="3">ATP-binding protein</fullName>
    </submittedName>
</protein>
<dbReference type="Pfam" id="PF13476">
    <property type="entry name" value="AAA_23"/>
    <property type="match status" value="1"/>
</dbReference>
<reference evidence="3 4" key="1">
    <citation type="submission" date="2020-08" db="EMBL/GenBank/DDBJ databases">
        <title>Aquariorum lacteus gen. nov., sp. nov., a new member of the family Comamonadaceae, isolated from freshwater aquarium.</title>
        <authorList>
            <person name="Chun S.-J."/>
        </authorList>
    </citation>
    <scope>NUCLEOTIDE SEQUENCE [LARGE SCALE GENOMIC DNA]</scope>
    <source>
        <strain evidence="3 4">SJAQ100</strain>
    </source>
</reference>
<comment type="caution">
    <text evidence="3">The sequence shown here is derived from an EMBL/GenBank/DDBJ whole genome shotgun (WGS) entry which is preliminary data.</text>
</comment>
<dbReference type="PANTHER" id="PTHR43581:SF2">
    <property type="entry name" value="EXCINUCLEASE ATPASE SUBUNIT"/>
    <property type="match status" value="1"/>
</dbReference>
<feature type="domain" description="Rad50/SbcC-type AAA" evidence="2">
    <location>
        <begin position="27"/>
        <end position="61"/>
    </location>
</feature>
<keyword evidence="3" id="KW-0067">ATP-binding</keyword>
<evidence type="ECO:0000259" key="2">
    <source>
        <dbReference type="Pfam" id="PF13476"/>
    </source>
</evidence>
<dbReference type="EMBL" id="JACIVI010000001">
    <property type="protein sequence ID" value="MBB1161225.1"/>
    <property type="molecule type" value="Genomic_DNA"/>
</dbReference>
<dbReference type="GO" id="GO:0016887">
    <property type="term" value="F:ATP hydrolysis activity"/>
    <property type="evidence" value="ECO:0007669"/>
    <property type="project" value="InterPro"/>
</dbReference>
<dbReference type="InterPro" id="IPR038729">
    <property type="entry name" value="Rad50/SbcC_AAA"/>
</dbReference>
<dbReference type="Proteomes" id="UP000586093">
    <property type="component" value="Unassembled WGS sequence"/>
</dbReference>
<keyword evidence="4" id="KW-1185">Reference proteome</keyword>
<dbReference type="GO" id="GO:0005524">
    <property type="term" value="F:ATP binding"/>
    <property type="evidence" value="ECO:0007669"/>
    <property type="project" value="UniProtKB-KW"/>
</dbReference>
<evidence type="ECO:0000259" key="1">
    <source>
        <dbReference type="Pfam" id="PF13304"/>
    </source>
</evidence>
<dbReference type="InterPro" id="IPR027417">
    <property type="entry name" value="P-loop_NTPase"/>
</dbReference>
<dbReference type="SUPFAM" id="SSF52540">
    <property type="entry name" value="P-loop containing nucleoside triphosphate hydrolases"/>
    <property type="match status" value="1"/>
</dbReference>
<dbReference type="GO" id="GO:0006302">
    <property type="term" value="P:double-strand break repair"/>
    <property type="evidence" value="ECO:0007669"/>
    <property type="project" value="InterPro"/>
</dbReference>
<evidence type="ECO:0000313" key="3">
    <source>
        <dbReference type="EMBL" id="MBB1161225.1"/>
    </source>
</evidence>
<gene>
    <name evidence="3" type="ORF">H4F90_04435</name>
</gene>
<feature type="domain" description="ATPase AAA-type core" evidence="1">
    <location>
        <begin position="217"/>
        <end position="284"/>
    </location>
</feature>
<dbReference type="InterPro" id="IPR051396">
    <property type="entry name" value="Bact_Antivir_Def_Nuclease"/>
</dbReference>
<accession>A0A839HGN1</accession>
<dbReference type="AlphaFoldDB" id="A0A839HGN1"/>
<organism evidence="3 4">
    <name type="scientific">Aquariibacter albus</name>
    <dbReference type="NCBI Taxonomy" id="2759899"/>
    <lineage>
        <taxon>Bacteria</taxon>
        <taxon>Pseudomonadati</taxon>
        <taxon>Pseudomonadota</taxon>
        <taxon>Betaproteobacteria</taxon>
        <taxon>Burkholderiales</taxon>
        <taxon>Sphaerotilaceae</taxon>
        <taxon>Aquariibacter</taxon>
    </lineage>
</organism>
<dbReference type="PANTHER" id="PTHR43581">
    <property type="entry name" value="ATP/GTP PHOSPHATASE"/>
    <property type="match status" value="1"/>
</dbReference>
<evidence type="ECO:0000313" key="4">
    <source>
        <dbReference type="Proteomes" id="UP000586093"/>
    </source>
</evidence>
<dbReference type="InterPro" id="IPR003959">
    <property type="entry name" value="ATPase_AAA_core"/>
</dbReference>